<feature type="transmembrane region" description="Helical" evidence="1">
    <location>
        <begin position="107"/>
        <end position="137"/>
    </location>
</feature>
<feature type="transmembrane region" description="Helical" evidence="1">
    <location>
        <begin position="177"/>
        <end position="197"/>
    </location>
</feature>
<dbReference type="GO" id="GO:0015209">
    <property type="term" value="F:cytosine transmembrane transporter activity"/>
    <property type="evidence" value="ECO:0007669"/>
    <property type="project" value="InterPro"/>
</dbReference>
<accession>A0A4R3L0H7</accession>
<feature type="transmembrane region" description="Helical" evidence="1">
    <location>
        <begin position="426"/>
        <end position="446"/>
    </location>
</feature>
<dbReference type="OrthoDB" id="9770247at2"/>
<proteinExistence type="predicted"/>
<feature type="transmembrane region" description="Helical" evidence="1">
    <location>
        <begin position="228"/>
        <end position="248"/>
    </location>
</feature>
<dbReference type="PANTHER" id="PTHR30569:SF0">
    <property type="entry name" value="CYTOSINE PERMEASE"/>
    <property type="match status" value="1"/>
</dbReference>
<dbReference type="PANTHER" id="PTHR30569">
    <property type="entry name" value="CYTOSINE TRANSPORTER CODB"/>
    <property type="match status" value="1"/>
</dbReference>
<feature type="transmembrane region" description="Helical" evidence="1">
    <location>
        <begin position="62"/>
        <end position="86"/>
    </location>
</feature>
<keyword evidence="1" id="KW-1133">Transmembrane helix</keyword>
<dbReference type="InterPro" id="IPR030191">
    <property type="entry name" value="CodB"/>
</dbReference>
<organism evidence="2 3">
    <name type="scientific">Anseongella ginsenosidimutans</name>
    <dbReference type="NCBI Taxonomy" id="496056"/>
    <lineage>
        <taxon>Bacteria</taxon>
        <taxon>Pseudomonadati</taxon>
        <taxon>Bacteroidota</taxon>
        <taxon>Sphingobacteriia</taxon>
        <taxon>Sphingobacteriales</taxon>
        <taxon>Sphingobacteriaceae</taxon>
        <taxon>Anseongella</taxon>
    </lineage>
</organism>
<name>A0A4R3L0H7_9SPHI</name>
<feature type="transmembrane region" description="Helical" evidence="1">
    <location>
        <begin position="149"/>
        <end position="170"/>
    </location>
</feature>
<evidence type="ECO:0000256" key="1">
    <source>
        <dbReference type="SAM" id="Phobius"/>
    </source>
</evidence>
<sequence length="487" mass="52903">MKLEKFKSNLDSIEEYESQPVPASKLKGWKSFLGMYAGEHTAGTEFVIGPLFVVHGVTAVDLVTGLLVGNLLAVLSWAFLCAPIATGTRLTLYNKLEKICGRNLTRIYNLVNGIMFCFLAGSMIAVSATAVGIPFGIEMPGLGDWFPSSVGWIVAVFAVGLVITVVAVLGYDQIARFSNIAAPWMILIFFGAGLAVLPELGVNSFADFWRVANEKIWVGATAENVSRFSFWHVMFFSWFANMAMHIGMSDMSILRYAKKWQHGFASAAGVYLGHFFAWMAAGILYAVVLVQIVPPGMTLAGYLPTIGSDQMPSVAPGPLATYAIGISGALCVIVAGWTTANPTIYRAGLAIQAMIPRVKRWKVTLAVGLFTTVAACFPALVMKLLDFVALYGLILMPMGAVIFMDYHLFPKLRLSTDYAEQQNSSFNWAAGLTWFITLVAAVALNIFAGVEIFFLGLPGWFLAAALYVIFSKLLQKKSSIQPAVRTI</sequence>
<dbReference type="RefSeq" id="WP_132127839.1">
    <property type="nucleotide sequence ID" value="NZ_CP042432.1"/>
</dbReference>
<keyword evidence="3" id="KW-1185">Reference proteome</keyword>
<dbReference type="Gene3D" id="1.10.4160.10">
    <property type="entry name" value="Hydantoin permease"/>
    <property type="match status" value="1"/>
</dbReference>
<feature type="transmembrane region" description="Helical" evidence="1">
    <location>
        <begin position="269"/>
        <end position="293"/>
    </location>
</feature>
<protein>
    <submittedName>
        <fullName evidence="2">Purine-cytosine permease-like protein</fullName>
    </submittedName>
</protein>
<dbReference type="EMBL" id="SMAD01000001">
    <property type="protein sequence ID" value="TCS90410.1"/>
    <property type="molecule type" value="Genomic_DNA"/>
</dbReference>
<comment type="caution">
    <text evidence="2">The sequence shown here is derived from an EMBL/GenBank/DDBJ whole genome shotgun (WGS) entry which is preliminary data.</text>
</comment>
<feature type="transmembrane region" description="Helical" evidence="1">
    <location>
        <begin position="452"/>
        <end position="470"/>
    </location>
</feature>
<feature type="transmembrane region" description="Helical" evidence="1">
    <location>
        <begin position="387"/>
        <end position="406"/>
    </location>
</feature>
<gene>
    <name evidence="2" type="ORF">EDD80_101610</name>
</gene>
<reference evidence="2 3" key="1">
    <citation type="submission" date="2019-03" db="EMBL/GenBank/DDBJ databases">
        <title>Genomic Encyclopedia of Type Strains, Phase IV (KMG-IV): sequencing the most valuable type-strain genomes for metagenomic binning, comparative biology and taxonomic classification.</title>
        <authorList>
            <person name="Goeker M."/>
        </authorList>
    </citation>
    <scope>NUCLEOTIDE SEQUENCE [LARGE SCALE GENOMIC DNA]</scope>
    <source>
        <strain evidence="2 3">DSM 21100</strain>
    </source>
</reference>
<keyword evidence="1" id="KW-0812">Transmembrane</keyword>
<dbReference type="GO" id="GO:0005886">
    <property type="term" value="C:plasma membrane"/>
    <property type="evidence" value="ECO:0007669"/>
    <property type="project" value="TreeGrafter"/>
</dbReference>
<feature type="transmembrane region" description="Helical" evidence="1">
    <location>
        <begin position="361"/>
        <end position="381"/>
    </location>
</feature>
<evidence type="ECO:0000313" key="2">
    <source>
        <dbReference type="EMBL" id="TCS90410.1"/>
    </source>
</evidence>
<keyword evidence="1" id="KW-0472">Membrane</keyword>
<dbReference type="AlphaFoldDB" id="A0A4R3L0H7"/>
<feature type="transmembrane region" description="Helical" evidence="1">
    <location>
        <begin position="319"/>
        <end position="340"/>
    </location>
</feature>
<dbReference type="Proteomes" id="UP000295807">
    <property type="component" value="Unassembled WGS sequence"/>
</dbReference>
<evidence type="ECO:0000313" key="3">
    <source>
        <dbReference type="Proteomes" id="UP000295807"/>
    </source>
</evidence>